<feature type="domain" description="Protein kinase" evidence="2">
    <location>
        <begin position="28"/>
        <end position="293"/>
    </location>
</feature>
<evidence type="ECO:0000313" key="4">
    <source>
        <dbReference type="Proteomes" id="UP000688137"/>
    </source>
</evidence>
<dbReference type="AlphaFoldDB" id="A0A8S1MZD7"/>
<dbReference type="PANTHER" id="PTHR44167">
    <property type="entry name" value="OVARIAN-SPECIFIC SERINE/THREONINE-PROTEIN KINASE LOK-RELATED"/>
    <property type="match status" value="1"/>
</dbReference>
<dbReference type="GO" id="GO:0005737">
    <property type="term" value="C:cytoplasm"/>
    <property type="evidence" value="ECO:0007669"/>
    <property type="project" value="TreeGrafter"/>
</dbReference>
<reference evidence="3" key="1">
    <citation type="submission" date="2021-01" db="EMBL/GenBank/DDBJ databases">
        <authorList>
            <consortium name="Genoscope - CEA"/>
            <person name="William W."/>
        </authorList>
    </citation>
    <scope>NUCLEOTIDE SEQUENCE</scope>
</reference>
<keyword evidence="1" id="KW-0175">Coiled coil</keyword>
<protein>
    <recommendedName>
        <fullName evidence="2">Protein kinase domain-containing protein</fullName>
    </recommendedName>
</protein>
<proteinExistence type="predicted"/>
<gene>
    <name evidence="3" type="ORF">PPRIM_AZ9-3.1.T0680164</name>
</gene>
<dbReference type="PROSITE" id="PS50011">
    <property type="entry name" value="PROTEIN_KINASE_DOM"/>
    <property type="match status" value="1"/>
</dbReference>
<dbReference type="EMBL" id="CAJJDM010000071">
    <property type="protein sequence ID" value="CAD8082796.1"/>
    <property type="molecule type" value="Genomic_DNA"/>
</dbReference>
<comment type="caution">
    <text evidence="3">The sequence shown here is derived from an EMBL/GenBank/DDBJ whole genome shotgun (WGS) entry which is preliminary data.</text>
</comment>
<dbReference type="Proteomes" id="UP000688137">
    <property type="component" value="Unassembled WGS sequence"/>
</dbReference>
<dbReference type="GO" id="GO:0044773">
    <property type="term" value="P:mitotic DNA damage checkpoint signaling"/>
    <property type="evidence" value="ECO:0007669"/>
    <property type="project" value="TreeGrafter"/>
</dbReference>
<dbReference type="Pfam" id="PF00069">
    <property type="entry name" value="Pkinase"/>
    <property type="match status" value="1"/>
</dbReference>
<sequence length="728" mass="86798">MYQQNQLKELSENTIIDAPTTQYPKRQFILEGRIGSGQLGPVYQATAVQWGVVQSKIALKFQKYIKDEVKQLYQQVIDYQNNQNVNSQNFIRIFDWFDYQEYKVIVMEIVYTGLSTYLKDNQNKMTIQQKQLICLQLLQSITFLHSLDLVHRDIRLDHYYMNGLSVKLIDFGLTEKERYYLKYDKDDYIYSAIYQSPEFFLNRSEYTTATDVWQLACVFYFILNGTTLFQCTNSNDLKQLQQNQSYIQEQIEKQIISNEWKQTMKRMLHPQPSLRVSLQEVMEILTKKSSAIIITKFQQPNPNVVSQQQFPNTLKNQFPQSQTKQFNQEIQQIQVQQQQFSLVLQINQLILALNQPNNLNQLLQQKEQSMQSLVFLKETIFKIQNQLENNNNFVQPMNIIDINLEIQQKKQKEFPPIVQQKLDEIKKRFQEFEEKCISIQEEQVLNQKLQIINEELEILKNNIQKVDNTKENYQKIQKQVDQLKIKQQDMIKQKILEEELNYLQNLNLSPKKIEPLQKEVENTYLKIIKLEQQANTFNYLQSQQLKQQITIEDLNQQISTQANLENEMNKQKEEILELKVKLKYLDLLKSEIQKNEKIIQQIGTEIKKLSQNPQKLEEQLKEIQDLNIQLKQLQDMEVEIKTNKELINQIKTKLKQPPTQYNLNKQAEQLRVEIANLEKELKQLEENQQNILNLSEQKKQLIEAKNQIQGQTQEQQEKEYHYIRYSKK</sequence>
<dbReference type="GO" id="GO:0005634">
    <property type="term" value="C:nucleus"/>
    <property type="evidence" value="ECO:0007669"/>
    <property type="project" value="TreeGrafter"/>
</dbReference>
<dbReference type="OMA" id="YPKRQFI"/>
<evidence type="ECO:0000256" key="1">
    <source>
        <dbReference type="SAM" id="Coils"/>
    </source>
</evidence>
<keyword evidence="4" id="KW-1185">Reference proteome</keyword>
<evidence type="ECO:0000259" key="2">
    <source>
        <dbReference type="PROSITE" id="PS50011"/>
    </source>
</evidence>
<dbReference type="GO" id="GO:0004674">
    <property type="term" value="F:protein serine/threonine kinase activity"/>
    <property type="evidence" value="ECO:0007669"/>
    <property type="project" value="TreeGrafter"/>
</dbReference>
<dbReference type="GO" id="GO:0005524">
    <property type="term" value="F:ATP binding"/>
    <property type="evidence" value="ECO:0007669"/>
    <property type="project" value="InterPro"/>
</dbReference>
<dbReference type="InterPro" id="IPR000719">
    <property type="entry name" value="Prot_kinase_dom"/>
</dbReference>
<feature type="coiled-coil region" evidence="1">
    <location>
        <begin position="551"/>
        <end position="581"/>
    </location>
</feature>
<feature type="coiled-coil region" evidence="1">
    <location>
        <begin position="606"/>
        <end position="718"/>
    </location>
</feature>
<feature type="coiled-coil region" evidence="1">
    <location>
        <begin position="422"/>
        <end position="493"/>
    </location>
</feature>
<organism evidence="3 4">
    <name type="scientific">Paramecium primaurelia</name>
    <dbReference type="NCBI Taxonomy" id="5886"/>
    <lineage>
        <taxon>Eukaryota</taxon>
        <taxon>Sar</taxon>
        <taxon>Alveolata</taxon>
        <taxon>Ciliophora</taxon>
        <taxon>Intramacronucleata</taxon>
        <taxon>Oligohymenophorea</taxon>
        <taxon>Peniculida</taxon>
        <taxon>Parameciidae</taxon>
        <taxon>Paramecium</taxon>
    </lineage>
</organism>
<name>A0A8S1MZD7_PARPR</name>
<dbReference type="PANTHER" id="PTHR44167:SF18">
    <property type="entry name" value="PROTEIN KINASE DOMAIN-CONTAINING PROTEIN"/>
    <property type="match status" value="1"/>
</dbReference>
<accession>A0A8S1MZD7</accession>
<evidence type="ECO:0000313" key="3">
    <source>
        <dbReference type="EMBL" id="CAD8082796.1"/>
    </source>
</evidence>